<feature type="binding site" evidence="6">
    <location>
        <position position="174"/>
    </location>
    <ligand>
        <name>Mg(2+)</name>
        <dbReference type="ChEBI" id="CHEBI:18420"/>
    </ligand>
</feature>
<dbReference type="InterPro" id="IPR029065">
    <property type="entry name" value="Enolase_C-like"/>
</dbReference>
<sequence length="327" mass="35531">MQVKLSIEPWQTVHPFRISGLEITAIDFLVVELSRDGRTGRGEAAGVGYRNDLPPTMIPQIEAILPALERGMDREELNILLPACGARNALDCAMWELEARLAGRPVWSLAGLEPPRPVETVFTIGVDTPETMALRATELSQARRLKLKFSGDGGDAERLRAVRAARPEVWLGVDANRGLTVASCTELVPVLVECGVALLEQPLALGQEAQMALLDLPIPVAADESVQEIVDLERLVGLFDIINIKLDKCGGLTHALAMERAARALGFQVMIGNMLGTSWSHAPAWLVAQRCDHVDLDGPTLLRGDREPALFYSDGKVHCPDQVWGSG</sequence>
<feature type="binding site" evidence="6">
    <location>
        <position position="223"/>
    </location>
    <ligand>
        <name>Mg(2+)</name>
        <dbReference type="ChEBI" id="CHEBI:18420"/>
    </ligand>
</feature>
<dbReference type="InterPro" id="IPR034603">
    <property type="entry name" value="Dipeptide_epimerase"/>
</dbReference>
<keyword evidence="4 7" id="KW-0413">Isomerase</keyword>
<dbReference type="Gene3D" id="3.30.390.10">
    <property type="entry name" value="Enolase-like, N-terminal domain"/>
    <property type="match status" value="1"/>
</dbReference>
<dbReference type="RefSeq" id="WP_187761891.1">
    <property type="nucleotide sequence ID" value="NZ_CP061038.1"/>
</dbReference>
<dbReference type="PROSITE" id="PS00909">
    <property type="entry name" value="MR_MLE_2"/>
    <property type="match status" value="1"/>
</dbReference>
<dbReference type="InterPro" id="IPR013341">
    <property type="entry name" value="Mandelate_racemase_N_dom"/>
</dbReference>
<dbReference type="GO" id="GO:0016855">
    <property type="term" value="F:racemase and epimerase activity, acting on amino acids and derivatives"/>
    <property type="evidence" value="ECO:0007669"/>
    <property type="project" value="UniProtKB-UniRule"/>
</dbReference>
<dbReference type="InterPro" id="IPR036849">
    <property type="entry name" value="Enolase-like_C_sf"/>
</dbReference>
<dbReference type="PANTHER" id="PTHR48080:SF3">
    <property type="entry name" value="ENOLASE SUPERFAMILY MEMBER DDB_G0284701"/>
    <property type="match status" value="1"/>
</dbReference>
<comment type="cofactor">
    <cofactor evidence="6 7">
        <name>Mg(2+)</name>
        <dbReference type="ChEBI" id="CHEBI:18420"/>
    </cofactor>
    <text evidence="6 7">Binds 1 Mg(2+) ion per subunit.</text>
</comment>
<evidence type="ECO:0000256" key="4">
    <source>
        <dbReference type="ARBA" id="ARBA00023235"/>
    </source>
</evidence>
<dbReference type="PANTHER" id="PTHR48080">
    <property type="entry name" value="D-GALACTONATE DEHYDRATASE-RELATED"/>
    <property type="match status" value="1"/>
</dbReference>
<dbReference type="Pfam" id="PF13378">
    <property type="entry name" value="MR_MLE_C"/>
    <property type="match status" value="1"/>
</dbReference>
<dbReference type="InterPro" id="IPR018110">
    <property type="entry name" value="Mandel_Rmase/mucon_lact_enz_CS"/>
</dbReference>
<proteinExistence type="inferred from homology"/>
<dbReference type="CDD" id="cd03319">
    <property type="entry name" value="L-Ala-DL-Glu_epimerase"/>
    <property type="match status" value="1"/>
</dbReference>
<comment type="similarity">
    <text evidence="1 7">Belongs to the mandelate racemase/muconate lactonizing enzyme family.</text>
</comment>
<dbReference type="SUPFAM" id="SSF51604">
    <property type="entry name" value="Enolase C-terminal domain-like"/>
    <property type="match status" value="1"/>
</dbReference>
<dbReference type="Pfam" id="PF02746">
    <property type="entry name" value="MR_MLE_N"/>
    <property type="match status" value="1"/>
</dbReference>
<dbReference type="SUPFAM" id="SSF54826">
    <property type="entry name" value="Enolase N-terminal domain-like"/>
    <property type="match status" value="1"/>
</dbReference>
<feature type="active site" description="Proton acceptor; specific for (R)-substrate epimerization" evidence="5">
    <location>
        <position position="148"/>
    </location>
</feature>
<evidence type="ECO:0000256" key="7">
    <source>
        <dbReference type="RuleBase" id="RU366006"/>
    </source>
</evidence>
<feature type="binding site" evidence="6">
    <location>
        <position position="200"/>
    </location>
    <ligand>
        <name>Mg(2+)</name>
        <dbReference type="ChEBI" id="CHEBI:18420"/>
    </ligand>
</feature>
<dbReference type="SMART" id="SM00922">
    <property type="entry name" value="MR_MLE"/>
    <property type="match status" value="1"/>
</dbReference>
<feature type="active site" description="Proton acceptor; specific for (S)-substrate epimerization" evidence="5">
    <location>
        <position position="245"/>
    </location>
</feature>
<reference evidence="9 10" key="1">
    <citation type="submission" date="2020-09" db="EMBL/GenBank/DDBJ databases">
        <title>Sphingomonas sp., a new species isolated from pork steak.</title>
        <authorList>
            <person name="Heidler von Heilborn D."/>
        </authorList>
    </citation>
    <scope>NUCLEOTIDE SEQUENCE [LARGE SCALE GENOMIC DNA]</scope>
    <source>
        <strain evidence="10">S8-3T</strain>
    </source>
</reference>
<dbReference type="InterPro" id="IPR013342">
    <property type="entry name" value="Mandelate_racemase_C"/>
</dbReference>
<dbReference type="InterPro" id="IPR029017">
    <property type="entry name" value="Enolase-like_N"/>
</dbReference>
<dbReference type="GO" id="GO:0000287">
    <property type="term" value="F:magnesium ion binding"/>
    <property type="evidence" value="ECO:0007669"/>
    <property type="project" value="UniProtKB-ARBA"/>
</dbReference>
<evidence type="ECO:0000256" key="3">
    <source>
        <dbReference type="ARBA" id="ARBA00022842"/>
    </source>
</evidence>
<dbReference type="InterPro" id="IPR034593">
    <property type="entry name" value="DgoD-like"/>
</dbReference>
<dbReference type="Proteomes" id="UP000516148">
    <property type="component" value="Chromosome"/>
</dbReference>
<name>A0A7H0LIS7_9SPHN</name>
<evidence type="ECO:0000256" key="6">
    <source>
        <dbReference type="PIRSR" id="PIRSR634603-3"/>
    </source>
</evidence>
<evidence type="ECO:0000256" key="1">
    <source>
        <dbReference type="ARBA" id="ARBA00008031"/>
    </source>
</evidence>
<protein>
    <recommendedName>
        <fullName evidence="7">Dipeptide epimerase</fullName>
        <ecNumber evidence="7">5.1.1.-</ecNumber>
    </recommendedName>
</protein>
<dbReference type="Gene3D" id="3.20.20.120">
    <property type="entry name" value="Enolase-like C-terminal domain"/>
    <property type="match status" value="1"/>
</dbReference>
<keyword evidence="3 6" id="KW-0460">Magnesium</keyword>
<accession>A0A7H0LIS7</accession>
<evidence type="ECO:0000256" key="5">
    <source>
        <dbReference type="PIRSR" id="PIRSR634603-1"/>
    </source>
</evidence>
<evidence type="ECO:0000313" key="10">
    <source>
        <dbReference type="Proteomes" id="UP000516148"/>
    </source>
</evidence>
<evidence type="ECO:0000256" key="2">
    <source>
        <dbReference type="ARBA" id="ARBA00022723"/>
    </source>
</evidence>
<keyword evidence="2 6" id="KW-0479">Metal-binding</keyword>
<dbReference type="AlphaFoldDB" id="A0A7H0LIS7"/>
<organism evidence="9 10">
    <name type="scientific">Sphingomonas alpina</name>
    <dbReference type="NCBI Taxonomy" id="653931"/>
    <lineage>
        <taxon>Bacteria</taxon>
        <taxon>Pseudomonadati</taxon>
        <taxon>Pseudomonadota</taxon>
        <taxon>Alphaproteobacteria</taxon>
        <taxon>Sphingomonadales</taxon>
        <taxon>Sphingomonadaceae</taxon>
        <taxon>Sphingomonas</taxon>
    </lineage>
</organism>
<evidence type="ECO:0000259" key="8">
    <source>
        <dbReference type="SMART" id="SM00922"/>
    </source>
</evidence>
<evidence type="ECO:0000313" key="9">
    <source>
        <dbReference type="EMBL" id="QNQ09580.1"/>
    </source>
</evidence>
<dbReference type="EC" id="5.1.1.-" evidence="7"/>
<dbReference type="KEGG" id="spap:H3Z74_23630"/>
<dbReference type="GO" id="GO:0009063">
    <property type="term" value="P:amino acid catabolic process"/>
    <property type="evidence" value="ECO:0007669"/>
    <property type="project" value="InterPro"/>
</dbReference>
<feature type="domain" description="Mandelate racemase/muconate lactonizing enzyme C-terminal" evidence="8">
    <location>
        <begin position="129"/>
        <end position="221"/>
    </location>
</feature>
<keyword evidence="10" id="KW-1185">Reference proteome</keyword>
<gene>
    <name evidence="9" type="ORF">H3Z74_23630</name>
</gene>
<dbReference type="EMBL" id="CP061038">
    <property type="protein sequence ID" value="QNQ09580.1"/>
    <property type="molecule type" value="Genomic_DNA"/>
</dbReference>